<sequence length="141" mass="16053">MGFWDRIKTISQDADVIKRKTEAETVSDLIRSIKKNIELILNSKEGCTLCAPDFGLKDFNDATATASSLSQAIISDIRSSLERYEPRIRVTRIEYTPDMYDVLQLNFRVTCIVLLKQKSELTELNIILDSSNKNSGLYRCL</sequence>
<dbReference type="SUPFAM" id="SSF160719">
    <property type="entry name" value="gpW/gp25-like"/>
    <property type="match status" value="1"/>
</dbReference>
<evidence type="ECO:0000313" key="3">
    <source>
        <dbReference type="Proteomes" id="UP000278733"/>
    </source>
</evidence>
<dbReference type="InterPro" id="IPR017737">
    <property type="entry name" value="TssE1-like"/>
</dbReference>
<dbReference type="PANTHER" id="PTHR38595:SF2">
    <property type="entry name" value="TYPE VI SECRETION SYSTEM BASEPLATE SUBUNIT TSSE"/>
    <property type="match status" value="1"/>
</dbReference>
<accession>A0A448MRM9</accession>
<gene>
    <name evidence="2" type="ORF">NCTC8284_03003</name>
</gene>
<evidence type="ECO:0000313" key="2">
    <source>
        <dbReference type="EMBL" id="VEH67795.1"/>
    </source>
</evidence>
<dbReference type="PANTHER" id="PTHR38595">
    <property type="entry name" value="CYTOPLASMIC PROTEIN-RELATED"/>
    <property type="match status" value="1"/>
</dbReference>
<proteinExistence type="predicted"/>
<dbReference type="KEGG" id="rpne:NCTC8284_03003"/>
<reference evidence="2 3" key="1">
    <citation type="submission" date="2018-12" db="EMBL/GenBank/DDBJ databases">
        <authorList>
            <consortium name="Pathogen Informatics"/>
        </authorList>
    </citation>
    <scope>NUCLEOTIDE SEQUENCE [LARGE SCALE GENOMIC DNA]</scope>
    <source>
        <strain evidence="2 3">NCTC8284</strain>
    </source>
</reference>
<evidence type="ECO:0000259" key="1">
    <source>
        <dbReference type="Pfam" id="PF04965"/>
    </source>
</evidence>
<dbReference type="Pfam" id="PF04965">
    <property type="entry name" value="GPW_gp25"/>
    <property type="match status" value="1"/>
</dbReference>
<protein>
    <submittedName>
        <fullName evidence="2">Type VI secretion system lysozyme-like protein</fullName>
    </submittedName>
</protein>
<dbReference type="InterPro" id="IPR053176">
    <property type="entry name" value="T6SS_TssE1-like"/>
</dbReference>
<dbReference type="EMBL" id="LR134405">
    <property type="protein sequence ID" value="VEH67795.1"/>
    <property type="molecule type" value="Genomic_DNA"/>
</dbReference>
<name>A0A448MRM9_9PAST</name>
<dbReference type="Gene3D" id="3.10.450.40">
    <property type="match status" value="1"/>
</dbReference>
<dbReference type="STRING" id="758.GCA_000730685_01127"/>
<organism evidence="2 3">
    <name type="scientific">Rodentibacter pneumotropicus</name>
    <dbReference type="NCBI Taxonomy" id="758"/>
    <lineage>
        <taxon>Bacteria</taxon>
        <taxon>Pseudomonadati</taxon>
        <taxon>Pseudomonadota</taxon>
        <taxon>Gammaproteobacteria</taxon>
        <taxon>Pasteurellales</taxon>
        <taxon>Pasteurellaceae</taxon>
        <taxon>Rodentibacter</taxon>
    </lineage>
</organism>
<dbReference type="AlphaFoldDB" id="A0A448MRM9"/>
<dbReference type="NCBIfam" id="TIGR03357">
    <property type="entry name" value="VI_zyme"/>
    <property type="match status" value="1"/>
</dbReference>
<feature type="domain" description="IraD/Gp25-like" evidence="1">
    <location>
        <begin position="28"/>
        <end position="113"/>
    </location>
</feature>
<dbReference type="InterPro" id="IPR007048">
    <property type="entry name" value="IraD/Gp25-like"/>
</dbReference>
<dbReference type="Proteomes" id="UP000278733">
    <property type="component" value="Chromosome"/>
</dbReference>